<dbReference type="RefSeq" id="WP_042329438.1">
    <property type="nucleotide sequence ID" value="NZ_CP066076.1"/>
</dbReference>
<evidence type="ECO:0000313" key="2">
    <source>
        <dbReference type="Proteomes" id="UP000595610"/>
    </source>
</evidence>
<proteinExistence type="predicted"/>
<accession>A0A7T4N8T3</accession>
<name>A0A7T4N8T3_9BURK</name>
<dbReference type="Proteomes" id="UP000595610">
    <property type="component" value="Chromosome 2"/>
</dbReference>
<reference evidence="1 2" key="1">
    <citation type="submission" date="2020-12" db="EMBL/GenBank/DDBJ databases">
        <title>FDA dAtabase for Regulatory Grade micrObial Sequences (FDA-ARGOS): Supporting development and validation of Infectious Disease Dx tests.</title>
        <authorList>
            <person name="Nelson B."/>
            <person name="Plummer A."/>
            <person name="Tallon L."/>
            <person name="Sadzewicz L."/>
            <person name="Zhao X."/>
            <person name="Boylan J."/>
            <person name="Ott S."/>
            <person name="Bowen H."/>
            <person name="Vavikolanu K."/>
            <person name="Mehta A."/>
            <person name="Aluvathingal J."/>
            <person name="Nadendla S."/>
            <person name="Myers T."/>
            <person name="Yan Y."/>
            <person name="Sichtig H."/>
        </authorList>
    </citation>
    <scope>NUCLEOTIDE SEQUENCE [LARGE SCALE GENOMIC DNA]</scope>
    <source>
        <strain evidence="1 2">FDAARGOS_1049</strain>
    </source>
</reference>
<keyword evidence="2" id="KW-1185">Reference proteome</keyword>
<sequence>MLLPMSTAIAQRISLENHLSLETLRSGAGGEHHFNGMCQAACIASLLCEAGYGTAREGLFGEAERVLLDCRRAGIETENWRFDGKSYRILAEVLTLHDKQLSITPVRELIRANERLKTS</sequence>
<gene>
    <name evidence="1" type="ORF">I6I06_20385</name>
</gene>
<evidence type="ECO:0000313" key="1">
    <source>
        <dbReference type="EMBL" id="QQC67312.1"/>
    </source>
</evidence>
<dbReference type="AlphaFoldDB" id="A0A7T4N8T3"/>
<organism evidence="1 2">
    <name type="scientific">Paraburkholderia ginsengisoli</name>
    <dbReference type="NCBI Taxonomy" id="311231"/>
    <lineage>
        <taxon>Bacteria</taxon>
        <taxon>Pseudomonadati</taxon>
        <taxon>Pseudomonadota</taxon>
        <taxon>Betaproteobacteria</taxon>
        <taxon>Burkholderiales</taxon>
        <taxon>Burkholderiaceae</taxon>
        <taxon>Paraburkholderia</taxon>
    </lineage>
</organism>
<dbReference type="KEGG" id="pgis:I6I06_20385"/>
<dbReference type="EMBL" id="CP066076">
    <property type="protein sequence ID" value="QQC67312.1"/>
    <property type="molecule type" value="Genomic_DNA"/>
</dbReference>
<protein>
    <submittedName>
        <fullName evidence="1">Fis family transcriptional regulator</fullName>
    </submittedName>
</protein>